<accession>A0A7X9FUC1</accession>
<evidence type="ECO:0000313" key="2">
    <source>
        <dbReference type="Proteomes" id="UP000524246"/>
    </source>
</evidence>
<dbReference type="EMBL" id="JAAZON010000585">
    <property type="protein sequence ID" value="NMC64023.1"/>
    <property type="molecule type" value="Genomic_DNA"/>
</dbReference>
<sequence>MEVLDWQLAVNKWLPDQKSLEGAILCMETSEEMPSHLSV</sequence>
<dbReference type="AlphaFoldDB" id="A0A7X9FUC1"/>
<evidence type="ECO:0000313" key="1">
    <source>
        <dbReference type="EMBL" id="NMC64023.1"/>
    </source>
</evidence>
<dbReference type="Proteomes" id="UP000524246">
    <property type="component" value="Unassembled WGS sequence"/>
</dbReference>
<protein>
    <submittedName>
        <fullName evidence="1">Uncharacterized protein</fullName>
    </submittedName>
</protein>
<name>A0A7X9FUC1_9DELT</name>
<comment type="caution">
    <text evidence="1">The sequence shown here is derived from an EMBL/GenBank/DDBJ whole genome shotgun (WGS) entry which is preliminary data.</text>
</comment>
<reference evidence="1 2" key="1">
    <citation type="journal article" date="2020" name="Biotechnol. Biofuels">
        <title>New insights from the biogas microbiome by comprehensive genome-resolved metagenomics of nearly 1600 species originating from multiple anaerobic digesters.</title>
        <authorList>
            <person name="Campanaro S."/>
            <person name="Treu L."/>
            <person name="Rodriguez-R L.M."/>
            <person name="Kovalovszki A."/>
            <person name="Ziels R.M."/>
            <person name="Maus I."/>
            <person name="Zhu X."/>
            <person name="Kougias P.G."/>
            <person name="Basile A."/>
            <person name="Luo G."/>
            <person name="Schluter A."/>
            <person name="Konstantinidis K.T."/>
            <person name="Angelidaki I."/>
        </authorList>
    </citation>
    <scope>NUCLEOTIDE SEQUENCE [LARGE SCALE GENOMIC DNA]</scope>
    <source>
        <strain evidence="1">AS27yjCOA_65</strain>
    </source>
</reference>
<proteinExistence type="predicted"/>
<organism evidence="1 2">
    <name type="scientific">SAR324 cluster bacterium</name>
    <dbReference type="NCBI Taxonomy" id="2024889"/>
    <lineage>
        <taxon>Bacteria</taxon>
        <taxon>Deltaproteobacteria</taxon>
        <taxon>SAR324 cluster</taxon>
    </lineage>
</organism>
<gene>
    <name evidence="1" type="ORF">GYA55_12740</name>
</gene>